<evidence type="ECO:0000256" key="1">
    <source>
        <dbReference type="SAM" id="Phobius"/>
    </source>
</evidence>
<dbReference type="NCBIfam" id="NF037970">
    <property type="entry name" value="vanZ_1"/>
    <property type="match status" value="1"/>
</dbReference>
<dbReference type="InterPro" id="IPR006976">
    <property type="entry name" value="VanZ-like"/>
</dbReference>
<name>A0A9X3X4Q2_9BACT</name>
<dbReference type="PANTHER" id="PTHR28008">
    <property type="entry name" value="DOMAIN PROTEIN, PUTATIVE (AFU_ORTHOLOGUE AFUA_3G10980)-RELATED"/>
    <property type="match status" value="1"/>
</dbReference>
<feature type="domain" description="VanZ-like" evidence="2">
    <location>
        <begin position="38"/>
        <end position="112"/>
    </location>
</feature>
<dbReference type="Pfam" id="PF04892">
    <property type="entry name" value="VanZ"/>
    <property type="match status" value="1"/>
</dbReference>
<dbReference type="PANTHER" id="PTHR28008:SF1">
    <property type="entry name" value="DOMAIN PROTEIN, PUTATIVE (AFU_ORTHOLOGUE AFUA_3G10980)-RELATED"/>
    <property type="match status" value="1"/>
</dbReference>
<comment type="caution">
    <text evidence="3">The sequence shown here is derived from an EMBL/GenBank/DDBJ whole genome shotgun (WGS) entry which is preliminary data.</text>
</comment>
<feature type="transmembrane region" description="Helical" evidence="1">
    <location>
        <begin position="96"/>
        <end position="114"/>
    </location>
</feature>
<evidence type="ECO:0000313" key="3">
    <source>
        <dbReference type="EMBL" id="MDC3981316.1"/>
    </source>
</evidence>
<keyword evidence="4" id="KW-1185">Reference proteome</keyword>
<organism evidence="3 4">
    <name type="scientific">Polyangium jinanense</name>
    <dbReference type="NCBI Taxonomy" id="2829994"/>
    <lineage>
        <taxon>Bacteria</taxon>
        <taxon>Pseudomonadati</taxon>
        <taxon>Myxococcota</taxon>
        <taxon>Polyangia</taxon>
        <taxon>Polyangiales</taxon>
        <taxon>Polyangiaceae</taxon>
        <taxon>Polyangium</taxon>
    </lineage>
</organism>
<protein>
    <submittedName>
        <fullName evidence="3">VanZ family protein</fullName>
    </submittedName>
</protein>
<sequence length="125" mass="13255">MRSVRAWQLALAGYVVLLGVISGLAYARGLPLSVLSTPYLDKVLHFVLLGGASFLARRATDDARVPRIGLPAGPVVVGIVATIDECAQAFSPTRTFSLGDLAANLLGVIVFGWLGRSRPRSHRGD</sequence>
<keyword evidence="1" id="KW-0812">Transmembrane</keyword>
<dbReference type="EMBL" id="JAGTJJ010000004">
    <property type="protein sequence ID" value="MDC3981316.1"/>
    <property type="molecule type" value="Genomic_DNA"/>
</dbReference>
<accession>A0A9X3X4Q2</accession>
<evidence type="ECO:0000259" key="2">
    <source>
        <dbReference type="Pfam" id="PF04892"/>
    </source>
</evidence>
<dbReference type="RefSeq" id="WP_272419883.1">
    <property type="nucleotide sequence ID" value="NZ_JAGTJJ010000004.1"/>
</dbReference>
<keyword evidence="1" id="KW-1133">Transmembrane helix</keyword>
<reference evidence="3 4" key="1">
    <citation type="submission" date="2021-04" db="EMBL/GenBank/DDBJ databases">
        <title>Genome analysis of Polyangium sp.</title>
        <authorList>
            <person name="Li Y."/>
            <person name="Wang J."/>
        </authorList>
    </citation>
    <scope>NUCLEOTIDE SEQUENCE [LARGE SCALE GENOMIC DNA]</scope>
    <source>
        <strain evidence="3 4">SDU14</strain>
    </source>
</reference>
<proteinExistence type="predicted"/>
<keyword evidence="1" id="KW-0472">Membrane</keyword>
<dbReference type="AlphaFoldDB" id="A0A9X3X4Q2"/>
<dbReference type="Proteomes" id="UP001151081">
    <property type="component" value="Unassembled WGS sequence"/>
</dbReference>
<gene>
    <name evidence="3" type="ORF">KEG57_12450</name>
</gene>
<evidence type="ECO:0000313" key="4">
    <source>
        <dbReference type="Proteomes" id="UP001151081"/>
    </source>
</evidence>